<evidence type="ECO:0000259" key="6">
    <source>
        <dbReference type="Pfam" id="PF16987"/>
    </source>
</evidence>
<dbReference type="GeneID" id="5127652"/>
<feature type="region of interest" description="Disordered" evidence="5">
    <location>
        <begin position="339"/>
        <end position="370"/>
    </location>
</feature>
<dbReference type="eggNOG" id="ENOG502QVXD">
    <property type="taxonomic scope" value="Eukaryota"/>
</dbReference>
<dbReference type="Pfam" id="PF16987">
    <property type="entry name" value="KIX_2"/>
    <property type="match status" value="1"/>
</dbReference>
<dbReference type="VEuPathDB" id="FungiDB:PGUG_01286"/>
<gene>
    <name evidence="8" type="ORF">PGUG_01286</name>
</gene>
<feature type="compositionally biased region" description="Low complexity" evidence="5">
    <location>
        <begin position="675"/>
        <end position="688"/>
    </location>
</feature>
<organism evidence="8 9">
    <name type="scientific">Meyerozyma guilliermondii (strain ATCC 6260 / CBS 566 / DSM 6381 / JCM 1539 / NBRC 10279 / NRRL Y-324)</name>
    <name type="common">Yeast</name>
    <name type="synonym">Candida guilliermondii</name>
    <dbReference type="NCBI Taxonomy" id="294746"/>
    <lineage>
        <taxon>Eukaryota</taxon>
        <taxon>Fungi</taxon>
        <taxon>Dikarya</taxon>
        <taxon>Ascomycota</taxon>
        <taxon>Saccharomycotina</taxon>
        <taxon>Pichiomycetes</taxon>
        <taxon>Debaryomycetaceae</taxon>
        <taxon>Meyerozyma</taxon>
    </lineage>
</organism>
<feature type="compositionally biased region" description="Polar residues" evidence="5">
    <location>
        <begin position="754"/>
        <end position="775"/>
    </location>
</feature>
<feature type="compositionally biased region" description="Low complexity" evidence="5">
    <location>
        <begin position="431"/>
        <end position="460"/>
    </location>
</feature>
<feature type="region of interest" description="Disordered" evidence="5">
    <location>
        <begin position="420"/>
        <end position="493"/>
    </location>
</feature>
<dbReference type="HOGENOM" id="CLU_286370_0_0_1"/>
<feature type="domain" description="Gal11 coactivator" evidence="7">
    <location>
        <begin position="213"/>
        <end position="289"/>
    </location>
</feature>
<evidence type="ECO:0000256" key="1">
    <source>
        <dbReference type="ARBA" id="ARBA00004123"/>
    </source>
</evidence>
<dbReference type="InterPro" id="IPR008626">
    <property type="entry name" value="Mediator_Med15_fun"/>
</dbReference>
<dbReference type="KEGG" id="pgu:PGUG_01286"/>
<feature type="compositionally biased region" description="Low complexity" evidence="5">
    <location>
        <begin position="168"/>
        <end position="210"/>
    </location>
</feature>
<evidence type="ECO:0000313" key="9">
    <source>
        <dbReference type="Proteomes" id="UP000001997"/>
    </source>
</evidence>
<sequence length="930" mass="103763">MYNPPMNQQMNSWHSRYSGADRQKVVQLLSSALKDIQSSNYDPQRAATMAQEFEKYTFMKSTSRDEYLRLIEQKVMQLRENSRRKSMMNGNVNMNGMNSNMNGMNSNMNGGMNMNSNMNSNMSNMNMSGMNSTMGNMNSNMNQNVNQNINPSVNQTLNQSVSSGMGQNMGQNSSPNMNMNMNQSSPNQRFMQQPMRQQNPQPSSSPNLQQATTQPSGSQLQQVSNMIRNTPIPPALLSQIPHLPPNVNTWNQIFDCYQKKIIPAVAMPVIKEMHGAHVSIVMRQHQQRLNRGGNMNVNMNNSTNTNLNTQNMDMSTGNMNGTNLNVNANNINSNMSVQQRQQMLQNQMRNSQMLQQQQQQQQPPKPPNLTITPQDMAKYSGDAMNLLSRLQSNGSISPNLDQVQKESFIRKYISHQKATAWKQQEAARRMQQSQPPASAPQQQFPPSSQFSSQEPQALPAQPVPPQSAPAQASPMMNMHMSPVPPPQQQQQQQRMQLPPLNDEMKMKLRQLVEEVARNSIALKDVTMSLTGPQKDAVRDAVMRISQSYSNVDSIISYFYILTRNAEGTKRLIQMKYMTKNIMESLQKGVYLAGPDLLEKLKLQYQKYFEYVKEQFAARKNQMNQNQNAMGMMNQSQMPSNIPAQVSEQTQTQNSNLLFNRLPVQPQTQQSTSLAPPTSQSTKPPSTHPGQTPRFSSPMMAGSPMVQRATPKPQAKKPPAQSRRKGSTKSVSNAGGIPTPAANAGTPGSGVGASRSPNSFPTPHGQPGSNKNTPQEYSPAKGGSIDVPLEEIFGRSSTDTRVAHRRSLSTSDPEKFFYATLANLLELGEDAADKASVHGHSPLSPVQHGEWSCSVRPEAITSSFRQVDLIRDVVASDIIQICEVLSEPPKREAVDDLGGDVKRSDWLHEPISFEEWRKNFDQVESKSNIIV</sequence>
<dbReference type="RefSeq" id="XP_001485615.2">
    <property type="nucleotide sequence ID" value="XM_001485565.1"/>
</dbReference>
<evidence type="ECO:0000259" key="7">
    <source>
        <dbReference type="Pfam" id="PF18535"/>
    </source>
</evidence>
<dbReference type="CDD" id="cd12191">
    <property type="entry name" value="gal11_coact"/>
    <property type="match status" value="1"/>
</dbReference>
<keyword evidence="9" id="KW-1185">Reference proteome</keyword>
<comment type="subcellular location">
    <subcellularLocation>
        <location evidence="1">Nucleus</location>
    </subcellularLocation>
</comment>
<feature type="compositionally biased region" description="Polar residues" evidence="5">
    <location>
        <begin position="149"/>
        <end position="166"/>
    </location>
</feature>
<dbReference type="GO" id="GO:0003712">
    <property type="term" value="F:transcription coregulator activity"/>
    <property type="evidence" value="ECO:0007669"/>
    <property type="project" value="InterPro"/>
</dbReference>
<dbReference type="STRING" id="294746.A5DDD5"/>
<dbReference type="GO" id="GO:0006357">
    <property type="term" value="P:regulation of transcription by RNA polymerase II"/>
    <property type="evidence" value="ECO:0007669"/>
    <property type="project" value="InterPro"/>
</dbReference>
<dbReference type="Gene3D" id="1.10.246.20">
    <property type="entry name" value="Coactivator CBP, KIX domain"/>
    <property type="match status" value="1"/>
</dbReference>
<dbReference type="Gene3D" id="1.10.287.2920">
    <property type="match status" value="1"/>
</dbReference>
<reference evidence="8 9" key="1">
    <citation type="journal article" date="2009" name="Nature">
        <title>Evolution of pathogenicity and sexual reproduction in eight Candida genomes.</title>
        <authorList>
            <person name="Butler G."/>
            <person name="Rasmussen M.D."/>
            <person name="Lin M.F."/>
            <person name="Santos M.A."/>
            <person name="Sakthikumar S."/>
            <person name="Munro C.A."/>
            <person name="Rheinbay E."/>
            <person name="Grabherr M."/>
            <person name="Forche A."/>
            <person name="Reedy J.L."/>
            <person name="Agrafioti I."/>
            <person name="Arnaud M.B."/>
            <person name="Bates S."/>
            <person name="Brown A.J."/>
            <person name="Brunke S."/>
            <person name="Costanzo M.C."/>
            <person name="Fitzpatrick D.A."/>
            <person name="de Groot P.W."/>
            <person name="Harris D."/>
            <person name="Hoyer L.L."/>
            <person name="Hube B."/>
            <person name="Klis F.M."/>
            <person name="Kodira C."/>
            <person name="Lennard N."/>
            <person name="Logue M.E."/>
            <person name="Martin R."/>
            <person name="Neiman A.M."/>
            <person name="Nikolaou E."/>
            <person name="Quail M.A."/>
            <person name="Quinn J."/>
            <person name="Santos M.C."/>
            <person name="Schmitzberger F.F."/>
            <person name="Sherlock G."/>
            <person name="Shah P."/>
            <person name="Silverstein K.A."/>
            <person name="Skrzypek M.S."/>
            <person name="Soll D."/>
            <person name="Staggs R."/>
            <person name="Stansfield I."/>
            <person name="Stumpf M.P."/>
            <person name="Sudbery P.E."/>
            <person name="Srikantha T."/>
            <person name="Zeng Q."/>
            <person name="Berman J."/>
            <person name="Berriman M."/>
            <person name="Heitman J."/>
            <person name="Gow N.A."/>
            <person name="Lorenz M.C."/>
            <person name="Birren B.W."/>
            <person name="Kellis M."/>
            <person name="Cuomo C.A."/>
        </authorList>
    </citation>
    <scope>NUCLEOTIDE SEQUENCE [LARGE SCALE GENOMIC DNA]</scope>
    <source>
        <strain evidence="9">ATCC 6260 / CBS 566 / DSM 6381 / JCM 1539 / NBRC 10279 / NRRL Y-324</strain>
    </source>
</reference>
<dbReference type="InterPro" id="IPR036546">
    <property type="entry name" value="MED15_KIX"/>
</dbReference>
<dbReference type="GO" id="GO:0016592">
    <property type="term" value="C:mediator complex"/>
    <property type="evidence" value="ECO:0007669"/>
    <property type="project" value="InterPro"/>
</dbReference>
<dbReference type="Pfam" id="PF18535">
    <property type="entry name" value="Gal11_ABD1"/>
    <property type="match status" value="1"/>
</dbReference>
<dbReference type="OMA" id="RYQKYYE"/>
<dbReference type="AlphaFoldDB" id="A5DDD5"/>
<feature type="compositionally biased region" description="Low complexity" evidence="5">
    <location>
        <begin position="339"/>
        <end position="362"/>
    </location>
</feature>
<evidence type="ECO:0000256" key="4">
    <source>
        <dbReference type="ARBA" id="ARBA00023242"/>
    </source>
</evidence>
<evidence type="ECO:0000256" key="2">
    <source>
        <dbReference type="ARBA" id="ARBA00009807"/>
    </source>
</evidence>
<name>A5DDD5_PICGU</name>
<feature type="region of interest" description="Disordered" evidence="5">
    <location>
        <begin position="664"/>
        <end position="784"/>
    </location>
</feature>
<evidence type="ECO:0000256" key="5">
    <source>
        <dbReference type="SAM" id="MobiDB-lite"/>
    </source>
</evidence>
<feature type="domain" description="Mediator complex subunit 15 KIX" evidence="6">
    <location>
        <begin position="11"/>
        <end position="87"/>
    </location>
</feature>
<feature type="region of interest" description="Disordered" evidence="5">
    <location>
        <begin position="144"/>
        <end position="221"/>
    </location>
</feature>
<protein>
    <recommendedName>
        <fullName evidence="3">Mediator of RNA polymerase II transcription subunit 15</fullName>
    </recommendedName>
</protein>
<dbReference type="InParanoid" id="A5DDD5"/>
<dbReference type="InterPro" id="IPR036529">
    <property type="entry name" value="KIX_dom_sf"/>
</dbReference>
<accession>A5DDD5</accession>
<comment type="similarity">
    <text evidence="2">Belongs to the Mediator complex subunit 15 family.</text>
</comment>
<feature type="compositionally biased region" description="Low complexity" evidence="5">
    <location>
        <begin position="706"/>
        <end position="720"/>
    </location>
</feature>
<dbReference type="Proteomes" id="UP000001997">
    <property type="component" value="Unassembled WGS sequence"/>
</dbReference>
<dbReference type="OrthoDB" id="1938591at2759"/>
<proteinExistence type="inferred from homology"/>
<dbReference type="Pfam" id="PF05397">
    <property type="entry name" value="Med15_fungi"/>
    <property type="match status" value="1"/>
</dbReference>
<feature type="compositionally biased region" description="Polar residues" evidence="5">
    <location>
        <begin position="664"/>
        <end position="674"/>
    </location>
</feature>
<dbReference type="EMBL" id="CH408156">
    <property type="protein sequence ID" value="EDK37188.2"/>
    <property type="molecule type" value="Genomic_DNA"/>
</dbReference>
<feature type="compositionally biased region" description="Polar residues" evidence="5">
    <location>
        <begin position="211"/>
        <end position="221"/>
    </location>
</feature>
<evidence type="ECO:0000256" key="3">
    <source>
        <dbReference type="ARBA" id="ARBA00019613"/>
    </source>
</evidence>
<keyword evidence="4" id="KW-0539">Nucleus</keyword>
<dbReference type="InterPro" id="IPR033789">
    <property type="entry name" value="Gal11_coact"/>
</dbReference>
<evidence type="ECO:0000313" key="8">
    <source>
        <dbReference type="EMBL" id="EDK37188.2"/>
    </source>
</evidence>